<evidence type="ECO:0000313" key="13">
    <source>
        <dbReference type="Proteomes" id="UP000238071"/>
    </source>
</evidence>
<keyword evidence="3" id="KW-0378">Hydrolase</keyword>
<dbReference type="EMBL" id="PTIY01000005">
    <property type="protein sequence ID" value="PPK71958.1"/>
    <property type="molecule type" value="Genomic_DNA"/>
</dbReference>
<feature type="binding site" evidence="8">
    <location>
        <position position="215"/>
    </location>
    <ligand>
        <name>substrate</name>
    </ligand>
</feature>
<protein>
    <submittedName>
        <fullName evidence="12">D-alanyl-D-alanine carboxypeptidase</fullName>
    </submittedName>
</protein>
<dbReference type="Gene3D" id="3.40.710.10">
    <property type="entry name" value="DD-peptidase/beta-lactamase superfamily"/>
    <property type="match status" value="1"/>
</dbReference>
<accession>A0A2S6H392</accession>
<dbReference type="RefSeq" id="WP_104423349.1">
    <property type="nucleotide sequence ID" value="NZ_PTIY01000005.1"/>
</dbReference>
<dbReference type="PANTHER" id="PTHR21581:SF6">
    <property type="entry name" value="TRAFFICKING PROTEIN PARTICLE COMPLEX SUBUNIT 12"/>
    <property type="match status" value="1"/>
</dbReference>
<evidence type="ECO:0000256" key="5">
    <source>
        <dbReference type="ARBA" id="ARBA00022984"/>
    </source>
</evidence>
<keyword evidence="5" id="KW-0573">Peptidoglycan synthesis</keyword>
<evidence type="ECO:0000259" key="11">
    <source>
        <dbReference type="Pfam" id="PF00768"/>
    </source>
</evidence>
<evidence type="ECO:0000256" key="3">
    <source>
        <dbReference type="ARBA" id="ARBA00022801"/>
    </source>
</evidence>
<dbReference type="GO" id="GO:0006508">
    <property type="term" value="P:proteolysis"/>
    <property type="evidence" value="ECO:0007669"/>
    <property type="project" value="InterPro"/>
</dbReference>
<feature type="active site" evidence="7">
    <location>
        <position position="113"/>
    </location>
</feature>
<dbReference type="SUPFAM" id="SSF56601">
    <property type="entry name" value="beta-lactamase/transpeptidase-like"/>
    <property type="match status" value="1"/>
</dbReference>
<feature type="active site" description="Proton acceptor" evidence="7">
    <location>
        <position position="56"/>
    </location>
</feature>
<dbReference type="OrthoDB" id="9795979at2"/>
<feature type="active site" description="Acyl-ester intermediate" evidence="7">
    <location>
        <position position="53"/>
    </location>
</feature>
<dbReference type="Proteomes" id="UP000238071">
    <property type="component" value="Unassembled WGS sequence"/>
</dbReference>
<evidence type="ECO:0000256" key="10">
    <source>
        <dbReference type="SAM" id="MobiDB-lite"/>
    </source>
</evidence>
<name>A0A2S6H392_9GAMM</name>
<gene>
    <name evidence="12" type="ORF">B0F88_10570</name>
</gene>
<feature type="domain" description="Peptidase S11 D-alanyl-D-alanine carboxypeptidase A N-terminal" evidence="11">
    <location>
        <begin position="26"/>
        <end position="246"/>
    </location>
</feature>
<evidence type="ECO:0000256" key="8">
    <source>
        <dbReference type="PIRSR" id="PIRSR618044-2"/>
    </source>
</evidence>
<keyword evidence="12" id="KW-0645">Protease</keyword>
<comment type="similarity">
    <text evidence="1 9">Belongs to the peptidase S11 family.</text>
</comment>
<evidence type="ECO:0000256" key="7">
    <source>
        <dbReference type="PIRSR" id="PIRSR618044-1"/>
    </source>
</evidence>
<evidence type="ECO:0000256" key="2">
    <source>
        <dbReference type="ARBA" id="ARBA00022729"/>
    </source>
</evidence>
<evidence type="ECO:0000256" key="1">
    <source>
        <dbReference type="ARBA" id="ARBA00007164"/>
    </source>
</evidence>
<sequence>MTKVKLTLLILNAVWLFAVSEVSYGRHAAIIIDADNGNVLHEVEATQSWYPASLTKLMTLYMTFDALKAGQIRLHDTLTASSHASQQPNSKLGLRRGEHLTVEDAILAIITRSANDASVVLAEHLGGTEENFAANMTEKAHALGMYNTHFMNATGLPNNWQVTTSRDMAVLAWKAQRHFPEYYHYFGAHSFNYKGAELRGINKFTANYPGAEGMKTGFTCGSGFNLIGAAHQNGKHLIGVVMGGKTSQERYQLMMQKMDASFANLTNIDPARNINTMLTNSAGSPPYQLDCGNGGATRSIPSSRHVSYTPKHKNTSRIKSNVRGVNAVQPKTTTRIKTSINPINKSKIPPKTINQAKASVKPVSKLPAKSKNFHKPKTDIKAAGKTKSTQKVALR</sequence>
<dbReference type="Pfam" id="PF00768">
    <property type="entry name" value="Peptidase_S11"/>
    <property type="match status" value="1"/>
</dbReference>
<keyword evidence="4" id="KW-0133">Cell shape</keyword>
<comment type="caution">
    <text evidence="12">The sequence shown here is derived from an EMBL/GenBank/DDBJ whole genome shotgun (WGS) entry which is preliminary data.</text>
</comment>
<evidence type="ECO:0000256" key="6">
    <source>
        <dbReference type="ARBA" id="ARBA00023316"/>
    </source>
</evidence>
<dbReference type="GO" id="GO:0009252">
    <property type="term" value="P:peptidoglycan biosynthetic process"/>
    <property type="evidence" value="ECO:0007669"/>
    <property type="project" value="UniProtKB-KW"/>
</dbReference>
<evidence type="ECO:0000256" key="4">
    <source>
        <dbReference type="ARBA" id="ARBA00022960"/>
    </source>
</evidence>
<keyword evidence="12" id="KW-0121">Carboxypeptidase</keyword>
<dbReference type="InterPro" id="IPR018044">
    <property type="entry name" value="Peptidase_S11"/>
</dbReference>
<dbReference type="InterPro" id="IPR012338">
    <property type="entry name" value="Beta-lactam/transpept-like"/>
</dbReference>
<dbReference type="InterPro" id="IPR001967">
    <property type="entry name" value="Peptidase_S11_N"/>
</dbReference>
<dbReference type="AlphaFoldDB" id="A0A2S6H392"/>
<keyword evidence="6" id="KW-0961">Cell wall biogenesis/degradation</keyword>
<dbReference type="GO" id="GO:0071555">
    <property type="term" value="P:cell wall organization"/>
    <property type="evidence" value="ECO:0007669"/>
    <property type="project" value="UniProtKB-KW"/>
</dbReference>
<dbReference type="PANTHER" id="PTHR21581">
    <property type="entry name" value="D-ALANYL-D-ALANINE CARBOXYPEPTIDASE"/>
    <property type="match status" value="1"/>
</dbReference>
<organism evidence="12 13">
    <name type="scientific">Methylobacter tundripaludum</name>
    <dbReference type="NCBI Taxonomy" id="173365"/>
    <lineage>
        <taxon>Bacteria</taxon>
        <taxon>Pseudomonadati</taxon>
        <taxon>Pseudomonadota</taxon>
        <taxon>Gammaproteobacteria</taxon>
        <taxon>Methylococcales</taxon>
        <taxon>Methylococcaceae</taxon>
        <taxon>Methylobacter</taxon>
    </lineage>
</organism>
<keyword evidence="13" id="KW-1185">Reference proteome</keyword>
<dbReference type="GO" id="GO:0008360">
    <property type="term" value="P:regulation of cell shape"/>
    <property type="evidence" value="ECO:0007669"/>
    <property type="project" value="UniProtKB-KW"/>
</dbReference>
<reference evidence="12 13" key="1">
    <citation type="submission" date="2018-02" db="EMBL/GenBank/DDBJ databases">
        <title>Subsurface microbial communities from deep shales in Ohio and West Virginia, USA.</title>
        <authorList>
            <person name="Wrighton K."/>
        </authorList>
    </citation>
    <scope>NUCLEOTIDE SEQUENCE [LARGE SCALE GENOMIC DNA]</scope>
    <source>
        <strain evidence="12 13">OWC-G53F</strain>
    </source>
</reference>
<keyword evidence="2" id="KW-0732">Signal</keyword>
<feature type="compositionally biased region" description="Polar residues" evidence="10">
    <location>
        <begin position="386"/>
        <end position="395"/>
    </location>
</feature>
<dbReference type="PRINTS" id="PR00725">
    <property type="entry name" value="DADACBPTASE1"/>
</dbReference>
<feature type="region of interest" description="Disordered" evidence="10">
    <location>
        <begin position="355"/>
        <end position="395"/>
    </location>
</feature>
<proteinExistence type="inferred from homology"/>
<evidence type="ECO:0000256" key="9">
    <source>
        <dbReference type="RuleBase" id="RU004016"/>
    </source>
</evidence>
<dbReference type="GO" id="GO:0009002">
    <property type="term" value="F:serine-type D-Ala-D-Ala carboxypeptidase activity"/>
    <property type="evidence" value="ECO:0007669"/>
    <property type="project" value="InterPro"/>
</dbReference>
<evidence type="ECO:0000313" key="12">
    <source>
        <dbReference type="EMBL" id="PPK71958.1"/>
    </source>
</evidence>